<feature type="domain" description="Pycsar effector protein" evidence="9">
    <location>
        <begin position="38"/>
        <end position="196"/>
    </location>
</feature>
<feature type="transmembrane region" description="Helical" evidence="8">
    <location>
        <begin position="61"/>
        <end position="81"/>
    </location>
</feature>
<dbReference type="Proteomes" id="UP000590740">
    <property type="component" value="Unassembled WGS sequence"/>
</dbReference>
<keyword evidence="4" id="KW-0547">Nucleotide-binding</keyword>
<organism evidence="10 11">
    <name type="scientific">Prosthecobacter vanneervenii</name>
    <dbReference type="NCBI Taxonomy" id="48466"/>
    <lineage>
        <taxon>Bacteria</taxon>
        <taxon>Pseudomonadati</taxon>
        <taxon>Verrucomicrobiota</taxon>
        <taxon>Verrucomicrobiia</taxon>
        <taxon>Verrucomicrobiales</taxon>
        <taxon>Verrucomicrobiaceae</taxon>
        <taxon>Prosthecobacter</taxon>
    </lineage>
</organism>
<evidence type="ECO:0000256" key="2">
    <source>
        <dbReference type="ARBA" id="ARBA00022475"/>
    </source>
</evidence>
<keyword evidence="7 8" id="KW-0472">Membrane</keyword>
<evidence type="ECO:0000259" key="9">
    <source>
        <dbReference type="Pfam" id="PF18967"/>
    </source>
</evidence>
<name>A0A7W8DJA5_9BACT</name>
<feature type="transmembrane region" description="Helical" evidence="8">
    <location>
        <begin position="87"/>
        <end position="109"/>
    </location>
</feature>
<gene>
    <name evidence="10" type="ORF">HNQ65_001388</name>
</gene>
<evidence type="ECO:0000256" key="3">
    <source>
        <dbReference type="ARBA" id="ARBA00022692"/>
    </source>
</evidence>
<feature type="transmembrane region" description="Helical" evidence="8">
    <location>
        <begin position="182"/>
        <end position="203"/>
    </location>
</feature>
<dbReference type="InterPro" id="IPR043760">
    <property type="entry name" value="PycTM_dom"/>
</dbReference>
<evidence type="ECO:0000313" key="11">
    <source>
        <dbReference type="Proteomes" id="UP000590740"/>
    </source>
</evidence>
<accession>A0A7W8DJA5</accession>
<evidence type="ECO:0000256" key="8">
    <source>
        <dbReference type="SAM" id="Phobius"/>
    </source>
</evidence>
<dbReference type="RefSeq" id="WP_184338759.1">
    <property type="nucleotide sequence ID" value="NZ_JACHIG010000002.1"/>
</dbReference>
<evidence type="ECO:0000256" key="4">
    <source>
        <dbReference type="ARBA" id="ARBA00022741"/>
    </source>
</evidence>
<keyword evidence="5 8" id="KW-1133">Transmembrane helix</keyword>
<evidence type="ECO:0000256" key="6">
    <source>
        <dbReference type="ARBA" id="ARBA00023118"/>
    </source>
</evidence>
<dbReference type="AlphaFoldDB" id="A0A7W8DJA5"/>
<evidence type="ECO:0000256" key="7">
    <source>
        <dbReference type="ARBA" id="ARBA00023136"/>
    </source>
</evidence>
<keyword evidence="11" id="KW-1185">Reference proteome</keyword>
<keyword evidence="2" id="KW-1003">Cell membrane</keyword>
<reference evidence="10 11" key="1">
    <citation type="submission" date="2020-08" db="EMBL/GenBank/DDBJ databases">
        <title>Genomic Encyclopedia of Type Strains, Phase IV (KMG-IV): sequencing the most valuable type-strain genomes for metagenomic binning, comparative biology and taxonomic classification.</title>
        <authorList>
            <person name="Goeker M."/>
        </authorList>
    </citation>
    <scope>NUCLEOTIDE SEQUENCE [LARGE SCALE GENOMIC DNA]</scope>
    <source>
        <strain evidence="10 11">DSM 12252</strain>
    </source>
</reference>
<evidence type="ECO:0000313" key="10">
    <source>
        <dbReference type="EMBL" id="MBB5031820.1"/>
    </source>
</evidence>
<evidence type="ECO:0000256" key="5">
    <source>
        <dbReference type="ARBA" id="ARBA00022989"/>
    </source>
</evidence>
<dbReference type="Pfam" id="PF18967">
    <property type="entry name" value="PycTM"/>
    <property type="match status" value="1"/>
</dbReference>
<sequence length="204" mass="21861">MQPAVPSISSTPASSLLGTVTTLVQDTQVDVTRLIYMLYQDVEQQINRADLKAQLTLSTSAVLMAMIVNIGPGVAVTNLAALRTYEMAVLGLYALFIVCMCQAFGRGIAAAYPRAVKKVADANRHPNLYFSGQIASIPGDEYAELFCKQSNDGVKRSVLGQVHSKCIVLEAKLHNVRKGMKSLLLALALWIAARLLLVVGAGLG</sequence>
<keyword evidence="3 8" id="KW-0812">Transmembrane</keyword>
<keyword evidence="6" id="KW-0051">Antiviral defense</keyword>
<protein>
    <recommendedName>
        <fullName evidence="9">Pycsar effector protein domain-containing protein</fullName>
    </recommendedName>
</protein>
<proteinExistence type="predicted"/>
<evidence type="ECO:0000256" key="1">
    <source>
        <dbReference type="ARBA" id="ARBA00004236"/>
    </source>
</evidence>
<dbReference type="EMBL" id="JACHIG010000002">
    <property type="protein sequence ID" value="MBB5031820.1"/>
    <property type="molecule type" value="Genomic_DNA"/>
</dbReference>
<comment type="subcellular location">
    <subcellularLocation>
        <location evidence="1">Cell membrane</location>
    </subcellularLocation>
</comment>
<comment type="caution">
    <text evidence="10">The sequence shown here is derived from an EMBL/GenBank/DDBJ whole genome shotgun (WGS) entry which is preliminary data.</text>
</comment>